<evidence type="ECO:0000313" key="9">
    <source>
        <dbReference type="Proteomes" id="UP001324427"/>
    </source>
</evidence>
<evidence type="ECO:0000256" key="6">
    <source>
        <dbReference type="RuleBase" id="RU362067"/>
    </source>
</evidence>
<comment type="catalytic activity">
    <reaction evidence="4">
        <text>a secondary aliphatic amine + O2 + H2O = a primary amine + an aldehyde + H2O2</text>
        <dbReference type="Rhea" id="RHEA:26414"/>
        <dbReference type="ChEBI" id="CHEBI:15377"/>
        <dbReference type="ChEBI" id="CHEBI:15379"/>
        <dbReference type="ChEBI" id="CHEBI:16240"/>
        <dbReference type="ChEBI" id="CHEBI:17478"/>
        <dbReference type="ChEBI" id="CHEBI:58855"/>
        <dbReference type="ChEBI" id="CHEBI:65296"/>
        <dbReference type="EC" id="1.4.3.4"/>
    </reaction>
</comment>
<accession>A0AAV9JDU9</accession>
<keyword evidence="6" id="KW-0274">FAD</keyword>
<evidence type="ECO:0000256" key="3">
    <source>
        <dbReference type="ARBA" id="ARBA00023002"/>
    </source>
</evidence>
<protein>
    <recommendedName>
        <fullName evidence="6">Amine oxidase</fullName>
        <ecNumber evidence="6">1.4.3.-</ecNumber>
    </recommendedName>
</protein>
<feature type="binding site" evidence="5">
    <location>
        <begin position="71"/>
        <end position="72"/>
    </location>
    <ligand>
        <name>FAD</name>
        <dbReference type="ChEBI" id="CHEBI:57692"/>
    </ligand>
</feature>
<evidence type="ECO:0000256" key="2">
    <source>
        <dbReference type="ARBA" id="ARBA00005995"/>
    </source>
</evidence>
<proteinExistence type="inferred from homology"/>
<sequence length="501" mass="55925">MPSISNSRDGHQWTPASGLQKGIPSISVINPPTNIVSSEQEYDVAIIGAGYTGLTAARDLTAAGHKVLLLEARDRIGGRTWSSDIEGYPYEMGGTWVHWNQPYIYREIGRYCLHDQLENSHDPTTGVNHFVLQTDGKETVWTKDQELELTEIALKKFVNVDGDFGRKIIPYPHNPHHNPEVATYDNMSFADRLAEIRDDLTSHEYIALVGFLAICSGGSIEECSFFEMIRWWALNNYDMRQFMELCLTYKFKIGQSGFALHFFREALATGNLTYAFSTPVASIVDDGRSVRITSRSSPSKPFRAKRLVCTVPLNVLHTITFDPPLSQAKLDASRLGHCNHVSKVHVESKDPSNTLRSFSAIQYPQNGLTYAFGDGITPAGNTHLVSFGQSSNGLKLKLQDNLDETISAFKAFSPEIDPLRVVFHDWTNDEFARGAWEWLRPGMATKYLDALRERQGNVLFASADWSLGWRGFIDGGIEDGTRAAMELLPELRGLKASAAKL</sequence>
<dbReference type="InterPro" id="IPR002937">
    <property type="entry name" value="Amino_oxidase"/>
</dbReference>
<keyword evidence="6" id="KW-0285">Flavoprotein</keyword>
<feature type="binding site" evidence="5">
    <location>
        <position position="387"/>
    </location>
    <ligand>
        <name>substrate</name>
    </ligand>
</feature>
<dbReference type="PRINTS" id="PR00757">
    <property type="entry name" value="AMINEOXDASEF"/>
</dbReference>
<feature type="binding site" evidence="5">
    <location>
        <position position="280"/>
    </location>
    <ligand>
        <name>FAD</name>
        <dbReference type="ChEBI" id="CHEBI:57692"/>
    </ligand>
</feature>
<comment type="cofactor">
    <cofactor evidence="1 6">
        <name>FAD</name>
        <dbReference type="ChEBI" id="CHEBI:57692"/>
    </cofactor>
</comment>
<dbReference type="AlphaFoldDB" id="A0AAV9JDU9"/>
<dbReference type="PANTHER" id="PTHR43563:SF1">
    <property type="entry name" value="AMINE OXIDASE [FLAVIN-CONTAINING] B"/>
    <property type="match status" value="1"/>
</dbReference>
<feature type="binding site" evidence="5">
    <location>
        <position position="52"/>
    </location>
    <ligand>
        <name>FAD</name>
        <dbReference type="ChEBI" id="CHEBI:57692"/>
    </ligand>
</feature>
<dbReference type="InterPro" id="IPR050703">
    <property type="entry name" value="Flavin_MAO"/>
</dbReference>
<keyword evidence="3 6" id="KW-0560">Oxidoreductase</keyword>
<evidence type="ECO:0000256" key="5">
    <source>
        <dbReference type="PIRSR" id="PIRSR601613-1"/>
    </source>
</evidence>
<evidence type="ECO:0000259" key="7">
    <source>
        <dbReference type="Pfam" id="PF01593"/>
    </source>
</evidence>
<dbReference type="PANTHER" id="PTHR43563">
    <property type="entry name" value="AMINE OXIDASE"/>
    <property type="match status" value="1"/>
</dbReference>
<dbReference type="Gene3D" id="3.90.660.10">
    <property type="match status" value="2"/>
</dbReference>
<feature type="domain" description="Amine oxidase" evidence="7">
    <location>
        <begin position="52"/>
        <end position="488"/>
    </location>
</feature>
<evidence type="ECO:0000256" key="1">
    <source>
        <dbReference type="ARBA" id="ARBA00001974"/>
    </source>
</evidence>
<dbReference type="InterPro" id="IPR001613">
    <property type="entry name" value="Flavin_amine_oxidase"/>
</dbReference>
<comment type="caution">
    <text evidence="8">The sequence shown here is derived from an EMBL/GenBank/DDBJ whole genome shotgun (WGS) entry which is preliminary data.</text>
</comment>
<dbReference type="Pfam" id="PF01593">
    <property type="entry name" value="Amino_oxidase"/>
    <property type="match status" value="1"/>
</dbReference>
<dbReference type="InterPro" id="IPR036188">
    <property type="entry name" value="FAD/NAD-bd_sf"/>
</dbReference>
<evidence type="ECO:0000256" key="4">
    <source>
        <dbReference type="ARBA" id="ARBA00048448"/>
    </source>
</evidence>
<evidence type="ECO:0000313" key="8">
    <source>
        <dbReference type="EMBL" id="KAK4543046.1"/>
    </source>
</evidence>
<dbReference type="SUPFAM" id="SSF51905">
    <property type="entry name" value="FAD/NAD(P)-binding domain"/>
    <property type="match status" value="1"/>
</dbReference>
<gene>
    <name evidence="8" type="ORF">LTR36_005823</name>
</gene>
<comment type="similarity">
    <text evidence="2 6">Belongs to the flavin monoamine oxidase family.</text>
</comment>
<reference evidence="8 9" key="1">
    <citation type="submission" date="2021-11" db="EMBL/GenBank/DDBJ databases">
        <title>Black yeast isolated from Biological Soil Crust.</title>
        <authorList>
            <person name="Kurbessoian T."/>
        </authorList>
    </citation>
    <scope>NUCLEOTIDE SEQUENCE [LARGE SCALE GENOMIC DNA]</scope>
    <source>
        <strain evidence="8 9">CCFEE 5522</strain>
    </source>
</reference>
<dbReference type="Gene3D" id="3.50.50.60">
    <property type="entry name" value="FAD/NAD(P)-binding domain"/>
    <property type="match status" value="2"/>
</dbReference>
<dbReference type="EMBL" id="JAVFHQ010000035">
    <property type="protein sequence ID" value="KAK4543046.1"/>
    <property type="molecule type" value="Genomic_DNA"/>
</dbReference>
<name>A0AAV9JDU9_9PEZI</name>
<keyword evidence="9" id="KW-1185">Reference proteome</keyword>
<organism evidence="8 9">
    <name type="scientific">Oleoguttula mirabilis</name>
    <dbReference type="NCBI Taxonomy" id="1507867"/>
    <lineage>
        <taxon>Eukaryota</taxon>
        <taxon>Fungi</taxon>
        <taxon>Dikarya</taxon>
        <taxon>Ascomycota</taxon>
        <taxon>Pezizomycotina</taxon>
        <taxon>Dothideomycetes</taxon>
        <taxon>Dothideomycetidae</taxon>
        <taxon>Mycosphaerellales</taxon>
        <taxon>Teratosphaeriaceae</taxon>
        <taxon>Oleoguttula</taxon>
    </lineage>
</organism>
<dbReference type="Proteomes" id="UP001324427">
    <property type="component" value="Unassembled WGS sequence"/>
</dbReference>
<dbReference type="EC" id="1.4.3.-" evidence="6"/>
<dbReference type="GO" id="GO:0097621">
    <property type="term" value="F:monoamine oxidase activity"/>
    <property type="evidence" value="ECO:0007669"/>
    <property type="project" value="UniProtKB-EC"/>
</dbReference>